<evidence type="ECO:0000256" key="9">
    <source>
        <dbReference type="ARBA" id="ARBA00023065"/>
    </source>
</evidence>
<comment type="similarity">
    <text evidence="2">Belongs to the BexD/CtrA/VexA family.</text>
</comment>
<feature type="domain" description="SLBB" evidence="17">
    <location>
        <begin position="207"/>
        <end position="285"/>
    </location>
</feature>
<evidence type="ECO:0000256" key="8">
    <source>
        <dbReference type="ARBA" id="ARBA00023047"/>
    </source>
</evidence>
<protein>
    <submittedName>
        <fullName evidence="18">Polysaccharide export outer membrane protein</fullName>
    </submittedName>
</protein>
<dbReference type="PROSITE" id="PS51257">
    <property type="entry name" value="PROKAR_LIPOPROTEIN"/>
    <property type="match status" value="1"/>
</dbReference>
<dbReference type="GO" id="GO:0046930">
    <property type="term" value="C:pore complex"/>
    <property type="evidence" value="ECO:0007669"/>
    <property type="project" value="UniProtKB-KW"/>
</dbReference>
<feature type="domain" description="Polysaccharide export protein N-terminal" evidence="16">
    <location>
        <begin position="117"/>
        <end position="201"/>
    </location>
</feature>
<evidence type="ECO:0000256" key="10">
    <source>
        <dbReference type="ARBA" id="ARBA00023114"/>
    </source>
</evidence>
<dbReference type="Gene3D" id="3.30.1950.10">
    <property type="entry name" value="wza like domain"/>
    <property type="match status" value="1"/>
</dbReference>
<dbReference type="GO" id="GO:0009279">
    <property type="term" value="C:cell outer membrane"/>
    <property type="evidence" value="ECO:0007669"/>
    <property type="project" value="UniProtKB-SubCell"/>
</dbReference>
<dbReference type="STRING" id="571298.SAMN04488026_104928"/>
<dbReference type="AlphaFoldDB" id="A0A1G9DVL9"/>
<evidence type="ECO:0000256" key="14">
    <source>
        <dbReference type="ARBA" id="ARBA00023288"/>
    </source>
</evidence>
<proteinExistence type="inferred from homology"/>
<dbReference type="InterPro" id="IPR054765">
    <property type="entry name" value="SLBB_dom"/>
</dbReference>
<keyword evidence="10" id="KW-0626">Porin</keyword>
<evidence type="ECO:0000256" key="3">
    <source>
        <dbReference type="ARBA" id="ARBA00022448"/>
    </source>
</evidence>
<keyword evidence="9" id="KW-0406">Ion transport</keyword>
<feature type="region of interest" description="Disordered" evidence="15">
    <location>
        <begin position="83"/>
        <end position="109"/>
    </location>
</feature>
<keyword evidence="6" id="KW-0812">Transmembrane</keyword>
<keyword evidence="3" id="KW-0813">Transport</keyword>
<sequence>MSQNTKGDPPMRRSILITLLAGVAATLAGCGVIYNSPTVSQGIVNDAKVRVVPITAETTLAANRSPYQPDSLPAVFSQTAGGGSGLRGAGTLPDPAVDPETRPGSIETRIPADVPISPYRIGVGDVVVLATPTGGDSVAELSGLVAVQNQKQNYTVQDDGGISIPSVGRVRLAGLTLEEANENVFQALVDSSIDPSFSLEVAAFNSQRVSVGGAVRTPGVLPIGLQPLYLNEAISKAGGATSDDNEYVTVRIYRNGSLYQVPLAELYSQRKLQRIRLIDGDSVYVDLEYRLDNAQAYFQEQLTLNETRRSARQQAISELQTEISLRRAELDEARENFEDRVDFGAVDRDYVYLAGEVTKQARFPLPFEQRAVLADAIYAEGGIPTITGNVSEIYVLRGSQAAEEFGSITAWKLNAGNAASLLLATRFELRPNDVIFVAEQPVTQWNRVITQITPGVFNSTINALAR</sequence>
<keyword evidence="11" id="KW-0472">Membrane</keyword>
<evidence type="ECO:0000313" key="19">
    <source>
        <dbReference type="Proteomes" id="UP000199382"/>
    </source>
</evidence>
<dbReference type="InterPro" id="IPR049712">
    <property type="entry name" value="Poly_export"/>
</dbReference>
<feature type="domain" description="SLBB" evidence="17">
    <location>
        <begin position="351"/>
        <end position="437"/>
    </location>
</feature>
<evidence type="ECO:0000256" key="1">
    <source>
        <dbReference type="ARBA" id="ARBA00004571"/>
    </source>
</evidence>
<dbReference type="GO" id="GO:0015159">
    <property type="term" value="F:polysaccharide transmembrane transporter activity"/>
    <property type="evidence" value="ECO:0007669"/>
    <property type="project" value="InterPro"/>
</dbReference>
<dbReference type="Gene3D" id="3.10.560.10">
    <property type="entry name" value="Outer membrane lipoprotein wza domain like"/>
    <property type="match status" value="3"/>
</dbReference>
<dbReference type="PANTHER" id="PTHR33619">
    <property type="entry name" value="POLYSACCHARIDE EXPORT PROTEIN GFCE-RELATED"/>
    <property type="match status" value="1"/>
</dbReference>
<dbReference type="GO" id="GO:0006811">
    <property type="term" value="P:monoatomic ion transport"/>
    <property type="evidence" value="ECO:0007669"/>
    <property type="project" value="UniProtKB-KW"/>
</dbReference>
<evidence type="ECO:0000256" key="15">
    <source>
        <dbReference type="SAM" id="MobiDB-lite"/>
    </source>
</evidence>
<evidence type="ECO:0000256" key="13">
    <source>
        <dbReference type="ARBA" id="ARBA00023237"/>
    </source>
</evidence>
<dbReference type="GO" id="GO:0015288">
    <property type="term" value="F:porin activity"/>
    <property type="evidence" value="ECO:0007669"/>
    <property type="project" value="UniProtKB-KW"/>
</dbReference>
<name>A0A1G9DVL9_9RHOB</name>
<evidence type="ECO:0000259" key="17">
    <source>
        <dbReference type="Pfam" id="PF22461"/>
    </source>
</evidence>
<gene>
    <name evidence="18" type="ORF">SAMN04488026_104928</name>
</gene>
<dbReference type="Pfam" id="PF02563">
    <property type="entry name" value="Poly_export"/>
    <property type="match status" value="1"/>
</dbReference>
<dbReference type="Pfam" id="PF22461">
    <property type="entry name" value="SLBB_2"/>
    <property type="match status" value="2"/>
</dbReference>
<dbReference type="InterPro" id="IPR003715">
    <property type="entry name" value="Poly_export_N"/>
</dbReference>
<evidence type="ECO:0000256" key="5">
    <source>
        <dbReference type="ARBA" id="ARBA00022597"/>
    </source>
</evidence>
<keyword evidence="14" id="KW-0449">Lipoprotein</keyword>
<evidence type="ECO:0000259" key="16">
    <source>
        <dbReference type="Pfam" id="PF02563"/>
    </source>
</evidence>
<reference evidence="18 19" key="1">
    <citation type="submission" date="2016-10" db="EMBL/GenBank/DDBJ databases">
        <authorList>
            <person name="de Groot N.N."/>
        </authorList>
    </citation>
    <scope>NUCLEOTIDE SEQUENCE [LARGE SCALE GENOMIC DNA]</scope>
    <source>
        <strain evidence="18 19">DSM 25294</strain>
    </source>
</reference>
<evidence type="ECO:0000256" key="4">
    <source>
        <dbReference type="ARBA" id="ARBA00022452"/>
    </source>
</evidence>
<dbReference type="Proteomes" id="UP000199382">
    <property type="component" value="Unassembled WGS sequence"/>
</dbReference>
<keyword evidence="13" id="KW-0998">Cell outer membrane</keyword>
<keyword evidence="8" id="KW-0625">Polysaccharide transport</keyword>
<evidence type="ECO:0000313" key="18">
    <source>
        <dbReference type="EMBL" id="SDK67893.1"/>
    </source>
</evidence>
<dbReference type="PANTHER" id="PTHR33619:SF3">
    <property type="entry name" value="POLYSACCHARIDE EXPORT PROTEIN GFCE-RELATED"/>
    <property type="match status" value="1"/>
</dbReference>
<evidence type="ECO:0000256" key="7">
    <source>
        <dbReference type="ARBA" id="ARBA00022729"/>
    </source>
</evidence>
<evidence type="ECO:0000256" key="12">
    <source>
        <dbReference type="ARBA" id="ARBA00023139"/>
    </source>
</evidence>
<keyword evidence="7" id="KW-0732">Signal</keyword>
<evidence type="ECO:0000256" key="11">
    <source>
        <dbReference type="ARBA" id="ARBA00023136"/>
    </source>
</evidence>
<keyword evidence="5" id="KW-0762">Sugar transport</keyword>
<comment type="subcellular location">
    <subcellularLocation>
        <location evidence="1">Cell outer membrane</location>
        <topology evidence="1">Multi-pass membrane protein</topology>
    </subcellularLocation>
</comment>
<evidence type="ECO:0000256" key="6">
    <source>
        <dbReference type="ARBA" id="ARBA00022692"/>
    </source>
</evidence>
<dbReference type="EMBL" id="FNEK01000049">
    <property type="protein sequence ID" value="SDK67893.1"/>
    <property type="molecule type" value="Genomic_DNA"/>
</dbReference>
<accession>A0A1G9DVL9</accession>
<keyword evidence="4" id="KW-1134">Transmembrane beta strand</keyword>
<organism evidence="18 19">
    <name type="scientific">Aliiruegeria lutimaris</name>
    <dbReference type="NCBI Taxonomy" id="571298"/>
    <lineage>
        <taxon>Bacteria</taxon>
        <taxon>Pseudomonadati</taxon>
        <taxon>Pseudomonadota</taxon>
        <taxon>Alphaproteobacteria</taxon>
        <taxon>Rhodobacterales</taxon>
        <taxon>Roseobacteraceae</taxon>
        <taxon>Aliiruegeria</taxon>
    </lineage>
</organism>
<evidence type="ECO:0000256" key="2">
    <source>
        <dbReference type="ARBA" id="ARBA00009450"/>
    </source>
</evidence>
<keyword evidence="19" id="KW-1185">Reference proteome</keyword>
<keyword evidence="12" id="KW-0564">Palmitate</keyword>